<dbReference type="SUPFAM" id="SSF52540">
    <property type="entry name" value="P-loop containing nucleoside triphosphate hydrolases"/>
    <property type="match status" value="1"/>
</dbReference>
<dbReference type="GO" id="GO:0016887">
    <property type="term" value="F:ATP hydrolysis activity"/>
    <property type="evidence" value="ECO:0007669"/>
    <property type="project" value="InterPro"/>
</dbReference>
<reference evidence="6" key="1">
    <citation type="submission" date="2017-09" db="EMBL/GenBank/DDBJ databases">
        <title>Depth-based differentiation of microbial function through sediment-hosted aquifers and enrichment of novel symbionts in the deep terrestrial subsurface.</title>
        <authorList>
            <person name="Probst A.J."/>
            <person name="Ladd B."/>
            <person name="Jarett J.K."/>
            <person name="Geller-Mcgrath D.E."/>
            <person name="Sieber C.M.K."/>
            <person name="Emerson J.B."/>
            <person name="Anantharaman K."/>
            <person name="Thomas B.C."/>
            <person name="Malmstrom R."/>
            <person name="Stieglmeier M."/>
            <person name="Klingl A."/>
            <person name="Woyke T."/>
            <person name="Ryan C.M."/>
            <person name="Banfield J.F."/>
        </authorList>
    </citation>
    <scope>NUCLEOTIDE SEQUENCE [LARGE SCALE GENOMIC DNA]</scope>
</reference>
<comment type="caution">
    <text evidence="5">The sequence shown here is derived from an EMBL/GenBank/DDBJ whole genome shotgun (WGS) entry which is preliminary data.</text>
</comment>
<dbReference type="Pfam" id="PF00005">
    <property type="entry name" value="ABC_tran"/>
    <property type="match status" value="1"/>
</dbReference>
<dbReference type="Gene3D" id="3.40.50.300">
    <property type="entry name" value="P-loop containing nucleotide triphosphate hydrolases"/>
    <property type="match status" value="1"/>
</dbReference>
<dbReference type="GO" id="GO:0005886">
    <property type="term" value="C:plasma membrane"/>
    <property type="evidence" value="ECO:0007669"/>
    <property type="project" value="TreeGrafter"/>
</dbReference>
<dbReference type="InterPro" id="IPR027417">
    <property type="entry name" value="P-loop_NTPase"/>
</dbReference>
<keyword evidence="3" id="KW-0067">ATP-binding</keyword>
<organism evidence="5 6">
    <name type="scientific">Candidatus Kerfeldbacteria bacterium CG08_land_8_20_14_0_20_42_7</name>
    <dbReference type="NCBI Taxonomy" id="2014245"/>
    <lineage>
        <taxon>Bacteria</taxon>
        <taxon>Candidatus Kerfeldiibacteriota</taxon>
    </lineage>
</organism>
<proteinExistence type="predicted"/>
<evidence type="ECO:0000256" key="3">
    <source>
        <dbReference type="ARBA" id="ARBA00022840"/>
    </source>
</evidence>
<dbReference type="Proteomes" id="UP000228711">
    <property type="component" value="Unassembled WGS sequence"/>
</dbReference>
<dbReference type="PANTHER" id="PTHR24220">
    <property type="entry name" value="IMPORT ATP-BINDING PROTEIN"/>
    <property type="match status" value="1"/>
</dbReference>
<dbReference type="PROSITE" id="PS50893">
    <property type="entry name" value="ABC_TRANSPORTER_2"/>
    <property type="match status" value="1"/>
</dbReference>
<protein>
    <recommendedName>
        <fullName evidence="4">ABC transporter domain-containing protein</fullName>
    </recommendedName>
</protein>
<dbReference type="InterPro" id="IPR003439">
    <property type="entry name" value="ABC_transporter-like_ATP-bd"/>
</dbReference>
<dbReference type="CDD" id="cd03255">
    <property type="entry name" value="ABC_MJ0796_LolCDE_FtsE"/>
    <property type="match status" value="1"/>
</dbReference>
<feature type="domain" description="ABC transporter" evidence="4">
    <location>
        <begin position="6"/>
        <end position="223"/>
    </location>
</feature>
<evidence type="ECO:0000256" key="2">
    <source>
        <dbReference type="ARBA" id="ARBA00022741"/>
    </source>
</evidence>
<evidence type="ECO:0000313" key="6">
    <source>
        <dbReference type="Proteomes" id="UP000228711"/>
    </source>
</evidence>
<dbReference type="InterPro" id="IPR003593">
    <property type="entry name" value="AAA+_ATPase"/>
</dbReference>
<accession>A0A2H0YT72</accession>
<dbReference type="InterPro" id="IPR017911">
    <property type="entry name" value="MacB-like_ATP-bd"/>
</dbReference>
<dbReference type="InterPro" id="IPR015854">
    <property type="entry name" value="ABC_transpr_LolD-like"/>
</dbReference>
<dbReference type="GO" id="GO:0022857">
    <property type="term" value="F:transmembrane transporter activity"/>
    <property type="evidence" value="ECO:0007669"/>
    <property type="project" value="TreeGrafter"/>
</dbReference>
<dbReference type="InterPro" id="IPR017871">
    <property type="entry name" value="ABC_transporter-like_CS"/>
</dbReference>
<dbReference type="SMART" id="SM00382">
    <property type="entry name" value="AAA"/>
    <property type="match status" value="1"/>
</dbReference>
<sequence>MAELLVSIQNITKTYDVGEVKIRALRGVSFDVHEGDFLIIRGRNGSGKSTLLRQIGLLDKPNSGEILLEEKKVTHMKEEERRICRLMKIGYIFQEYALIAELTALENILLPALMLEPKKSCEKRAKNLLREFGLEKRMNNLPQQLSGGEQQKVAIARALINNPIIIFADEPTANLDTVAARDVLETFKRLNIEQRYTIVMITHEPEEEKYANRILMLSDGKIV</sequence>
<evidence type="ECO:0000313" key="5">
    <source>
        <dbReference type="EMBL" id="PIS41701.1"/>
    </source>
</evidence>
<dbReference type="EMBL" id="PEXV01000063">
    <property type="protein sequence ID" value="PIS41701.1"/>
    <property type="molecule type" value="Genomic_DNA"/>
</dbReference>
<evidence type="ECO:0000256" key="1">
    <source>
        <dbReference type="ARBA" id="ARBA00022448"/>
    </source>
</evidence>
<dbReference type="AlphaFoldDB" id="A0A2H0YT72"/>
<dbReference type="FunFam" id="3.40.50.300:FF:000032">
    <property type="entry name" value="Export ABC transporter ATP-binding protein"/>
    <property type="match status" value="1"/>
</dbReference>
<gene>
    <name evidence="5" type="ORF">COT25_01710</name>
</gene>
<evidence type="ECO:0000259" key="4">
    <source>
        <dbReference type="PROSITE" id="PS50893"/>
    </source>
</evidence>
<dbReference type="PROSITE" id="PS00211">
    <property type="entry name" value="ABC_TRANSPORTER_1"/>
    <property type="match status" value="1"/>
</dbReference>
<dbReference type="GO" id="GO:0098796">
    <property type="term" value="C:membrane protein complex"/>
    <property type="evidence" value="ECO:0007669"/>
    <property type="project" value="UniProtKB-ARBA"/>
</dbReference>
<name>A0A2H0YT72_9BACT</name>
<dbReference type="GO" id="GO:0005524">
    <property type="term" value="F:ATP binding"/>
    <property type="evidence" value="ECO:0007669"/>
    <property type="project" value="UniProtKB-KW"/>
</dbReference>
<keyword evidence="1" id="KW-0813">Transport</keyword>
<dbReference type="PANTHER" id="PTHR24220:SF86">
    <property type="entry name" value="ABC TRANSPORTER ABCH.1"/>
    <property type="match status" value="1"/>
</dbReference>
<keyword evidence="2" id="KW-0547">Nucleotide-binding</keyword>